<keyword evidence="2" id="KW-0378">Hydrolase</keyword>
<dbReference type="PRINTS" id="PR00412">
    <property type="entry name" value="EPOXHYDRLASE"/>
</dbReference>
<dbReference type="InterPro" id="IPR000639">
    <property type="entry name" value="Epox_hydrolase-like"/>
</dbReference>
<dbReference type="GO" id="GO:0047372">
    <property type="term" value="F:monoacylglycerol lipase activity"/>
    <property type="evidence" value="ECO:0007669"/>
    <property type="project" value="TreeGrafter"/>
</dbReference>
<sequence length="267" mass="28827">MQSYGPLFYSTGLAVRSTGTGPALVLLHGGSGSRTHWARNVPELASSFQVITLDLPGFGESARPSQEMPVSDYLAWVAHAVRLAVGEREFHLVGFSFGGAVAAGVSALLASNGRAPTRLSLLSPAGFGPPAGRSIALEKVKGIDPADARVLREATARNLGRWMLAREPDPQDLAIDIHLRNVDLARFDSRQVSHQASLVDHVRTANVPTQVLLGQEDPLIFPSLQERIDLLRHALPSARVEVIEGAGHWLAYEASDTINQTIRQFHL</sequence>
<protein>
    <submittedName>
        <fullName evidence="2">Alpha/beta fold hydrolase</fullName>
    </submittedName>
</protein>
<keyword evidence="3" id="KW-1185">Reference proteome</keyword>
<organism evidence="2 3">
    <name type="scientific">Hydrogenophaga crocea</name>
    <dbReference type="NCBI Taxonomy" id="2716225"/>
    <lineage>
        <taxon>Bacteria</taxon>
        <taxon>Pseudomonadati</taxon>
        <taxon>Pseudomonadota</taxon>
        <taxon>Betaproteobacteria</taxon>
        <taxon>Burkholderiales</taxon>
        <taxon>Comamonadaceae</taxon>
        <taxon>Hydrogenophaga</taxon>
    </lineage>
</organism>
<dbReference type="KEGG" id="hcz:G9Q37_14060"/>
<dbReference type="GO" id="GO:0016020">
    <property type="term" value="C:membrane"/>
    <property type="evidence" value="ECO:0007669"/>
    <property type="project" value="TreeGrafter"/>
</dbReference>
<dbReference type="Proteomes" id="UP000503162">
    <property type="component" value="Chromosome"/>
</dbReference>
<reference evidence="2 3" key="1">
    <citation type="submission" date="2020-03" db="EMBL/GenBank/DDBJ databases">
        <title>Hydrogenophaga sp. nov. isolated from cyanobacterial mat.</title>
        <authorList>
            <person name="Thorat V."/>
            <person name="Kirdat K."/>
            <person name="Tiwarekar B."/>
            <person name="Costa E.D."/>
            <person name="Yadav A."/>
        </authorList>
    </citation>
    <scope>NUCLEOTIDE SEQUENCE [LARGE SCALE GENOMIC DNA]</scope>
    <source>
        <strain evidence="2 3">BA0156</strain>
    </source>
</reference>
<dbReference type="AlphaFoldDB" id="A0A6G8IJK1"/>
<dbReference type="PANTHER" id="PTHR43798">
    <property type="entry name" value="MONOACYLGLYCEROL LIPASE"/>
    <property type="match status" value="1"/>
</dbReference>
<evidence type="ECO:0000313" key="2">
    <source>
        <dbReference type="EMBL" id="QIM53195.1"/>
    </source>
</evidence>
<feature type="domain" description="AB hydrolase-1" evidence="1">
    <location>
        <begin position="24"/>
        <end position="257"/>
    </location>
</feature>
<dbReference type="InterPro" id="IPR000073">
    <property type="entry name" value="AB_hydrolase_1"/>
</dbReference>
<accession>A0A6G8IJK1</accession>
<dbReference type="SUPFAM" id="SSF53474">
    <property type="entry name" value="alpha/beta-Hydrolases"/>
    <property type="match status" value="1"/>
</dbReference>
<gene>
    <name evidence="2" type="ORF">G9Q37_14060</name>
</gene>
<dbReference type="InterPro" id="IPR050266">
    <property type="entry name" value="AB_hydrolase_sf"/>
</dbReference>
<dbReference type="EMBL" id="CP049989">
    <property type="protein sequence ID" value="QIM53195.1"/>
    <property type="molecule type" value="Genomic_DNA"/>
</dbReference>
<evidence type="ECO:0000259" key="1">
    <source>
        <dbReference type="Pfam" id="PF12697"/>
    </source>
</evidence>
<evidence type="ECO:0000313" key="3">
    <source>
        <dbReference type="Proteomes" id="UP000503162"/>
    </source>
</evidence>
<proteinExistence type="predicted"/>
<dbReference type="PANTHER" id="PTHR43798:SF5">
    <property type="entry name" value="MONOACYLGLYCEROL LIPASE ABHD6"/>
    <property type="match status" value="1"/>
</dbReference>
<name>A0A6G8IJK1_9BURK</name>
<dbReference type="GO" id="GO:0046464">
    <property type="term" value="P:acylglycerol catabolic process"/>
    <property type="evidence" value="ECO:0007669"/>
    <property type="project" value="TreeGrafter"/>
</dbReference>
<dbReference type="PRINTS" id="PR00111">
    <property type="entry name" value="ABHYDROLASE"/>
</dbReference>
<dbReference type="Gene3D" id="3.40.50.1820">
    <property type="entry name" value="alpha/beta hydrolase"/>
    <property type="match status" value="1"/>
</dbReference>
<dbReference type="Pfam" id="PF12697">
    <property type="entry name" value="Abhydrolase_6"/>
    <property type="match status" value="1"/>
</dbReference>
<dbReference type="InterPro" id="IPR029058">
    <property type="entry name" value="AB_hydrolase_fold"/>
</dbReference>
<dbReference type="RefSeq" id="WP_166228029.1">
    <property type="nucleotide sequence ID" value="NZ_CP049989.1"/>
</dbReference>